<dbReference type="EMBL" id="CP118942">
    <property type="protein sequence ID" value="WEE27066.1"/>
    <property type="molecule type" value="Genomic_DNA"/>
</dbReference>
<dbReference type="NCBIfam" id="NF003967">
    <property type="entry name" value="PRK05461.1"/>
    <property type="match status" value="1"/>
</dbReference>
<gene>
    <name evidence="3" type="primary">apaG</name>
    <name evidence="2" type="ORF">C6C11_08010</name>
    <name evidence="3" type="ORF">PY771_01755</name>
</gene>
<dbReference type="PANTHER" id="PTHR14289">
    <property type="entry name" value="F-BOX ONLY PROTEIN 3"/>
    <property type="match status" value="1"/>
</dbReference>
<sequence>MATPHIVIRPYPRYVADSKDPYQFHYLIEIENLGPGPAQLLHRRWLITDANGKMLEVEGPGVVGEQPVIAEGETFRYQSGVPLATPLGVMEGSYTLQDESGQQFEAPIAPFTLAVPHIIN</sequence>
<proteinExistence type="predicted"/>
<dbReference type="PANTHER" id="PTHR14289:SF16">
    <property type="entry name" value="POLYMERASE DELTA-INTERACTING PROTEIN 2"/>
    <property type="match status" value="1"/>
</dbReference>
<dbReference type="Gene3D" id="2.60.40.1470">
    <property type="entry name" value="ApaG domain"/>
    <property type="match status" value="1"/>
</dbReference>
<evidence type="ECO:0000313" key="3">
    <source>
        <dbReference type="EMBL" id="WEE27066.1"/>
    </source>
</evidence>
<evidence type="ECO:0000259" key="1">
    <source>
        <dbReference type="PROSITE" id="PS51087"/>
    </source>
</evidence>
<dbReference type="SUPFAM" id="SSF110069">
    <property type="entry name" value="ApaG-like"/>
    <property type="match status" value="1"/>
</dbReference>
<dbReference type="PROSITE" id="PS51087">
    <property type="entry name" value="APAG"/>
    <property type="match status" value="1"/>
</dbReference>
<feature type="domain" description="ApaG" evidence="1">
    <location>
        <begin position="1"/>
        <end position="120"/>
    </location>
</feature>
<reference evidence="4" key="2">
    <citation type="submission" date="2018-02" db="EMBL/GenBank/DDBJ databases">
        <title>Phenotypic characterization and whole genome analysis of multidrug-resistant, extended-spectrum beta-lactamase-producing bacteria isolated from dogs in Germany.</title>
        <authorList>
            <person name="Williamson C."/>
        </authorList>
    </citation>
    <scope>NUCLEOTIDE SEQUENCE [LARGE SCALE GENOMIC DNA]</scope>
    <source>
        <strain evidence="4">AFG_SD03_1510_Ahy_093</strain>
    </source>
</reference>
<dbReference type="EMBL" id="PUTQ01000009">
    <property type="protein sequence ID" value="RCF50524.1"/>
    <property type="molecule type" value="Genomic_DNA"/>
</dbReference>
<name>A0A0F6KGT3_AERHY</name>
<dbReference type="Proteomes" id="UP000253075">
    <property type="component" value="Unassembled WGS sequence"/>
</dbReference>
<dbReference type="InterPro" id="IPR007474">
    <property type="entry name" value="ApaG_domain"/>
</dbReference>
<dbReference type="AlphaFoldDB" id="A0A0F6KGT3"/>
<dbReference type="Proteomes" id="UP001214666">
    <property type="component" value="Chromosome"/>
</dbReference>
<reference evidence="3" key="4">
    <citation type="submission" date="2023-02" db="EMBL/GenBank/DDBJ databases">
        <title>The sequence of Aeromonas hydrophila K533.</title>
        <authorList>
            <person name="Luo X."/>
        </authorList>
    </citation>
    <scope>NUCLEOTIDE SEQUENCE</scope>
    <source>
        <strain evidence="3">K533</strain>
    </source>
</reference>
<dbReference type="Pfam" id="PF04379">
    <property type="entry name" value="DUF525"/>
    <property type="match status" value="1"/>
</dbReference>
<dbReference type="RefSeq" id="WP_016349618.1">
    <property type="nucleotide sequence ID" value="NZ_AP019193.1"/>
</dbReference>
<evidence type="ECO:0000313" key="5">
    <source>
        <dbReference type="Proteomes" id="UP001214666"/>
    </source>
</evidence>
<reference evidence="2 4" key="1">
    <citation type="journal article" date="2018" name="PLoS ONE">
        <title>Phenotypic characterization and whole genome analysis of extended-spectrum beta-lactamase-producing bacteria isolated from dogs in Germany.</title>
        <authorList>
            <person name="Boehmer T."/>
            <person name="Vogler A.J."/>
            <person name="Thomas A."/>
            <person name="Sauer S."/>
            <person name="Hergenroether M."/>
            <person name="Straubinger R.K."/>
            <person name="Birdsell D."/>
            <person name="Keim P."/>
            <person name="Sahl J.W."/>
            <person name="Williamson C.H."/>
            <person name="Riehm J.M."/>
        </authorList>
    </citation>
    <scope>NUCLEOTIDE SEQUENCE [LARGE SCALE GENOMIC DNA]</scope>
    <source>
        <strain evidence="2 4">AFG_SD03_1510_Ahy_093</strain>
    </source>
</reference>
<evidence type="ECO:0000313" key="2">
    <source>
        <dbReference type="EMBL" id="RCF50524.1"/>
    </source>
</evidence>
<accession>A0A0F6KGT3</accession>
<dbReference type="InterPro" id="IPR036767">
    <property type="entry name" value="ApaG_sf"/>
</dbReference>
<dbReference type="GO" id="GO:0070987">
    <property type="term" value="P:error-free translesion synthesis"/>
    <property type="evidence" value="ECO:0007669"/>
    <property type="project" value="TreeGrafter"/>
</dbReference>
<organism evidence="3 5">
    <name type="scientific">Aeromonas hydrophila</name>
    <dbReference type="NCBI Taxonomy" id="644"/>
    <lineage>
        <taxon>Bacteria</taxon>
        <taxon>Pseudomonadati</taxon>
        <taxon>Pseudomonadota</taxon>
        <taxon>Gammaproteobacteria</taxon>
        <taxon>Aeromonadales</taxon>
        <taxon>Aeromonadaceae</taxon>
        <taxon>Aeromonas</taxon>
    </lineage>
</organism>
<protein>
    <submittedName>
        <fullName evidence="3">Co2+/Mg2+ efflux protein ApaG</fullName>
    </submittedName>
</protein>
<evidence type="ECO:0000313" key="4">
    <source>
        <dbReference type="Proteomes" id="UP000253075"/>
    </source>
</evidence>
<reference evidence="2" key="3">
    <citation type="submission" date="2018-02" db="EMBL/GenBank/DDBJ databases">
        <authorList>
            <person name="Williamson C."/>
        </authorList>
    </citation>
    <scope>NUCLEOTIDE SEQUENCE</scope>
    <source>
        <strain evidence="2">AFG_SD03_1510_Ahy_093</strain>
    </source>
</reference>
<dbReference type="eggNOG" id="COG2967">
    <property type="taxonomic scope" value="Bacteria"/>
</dbReference>